<reference evidence="1" key="1">
    <citation type="submission" date="2021-01" db="EMBL/GenBank/DDBJ databases">
        <title>Whole genome shotgun sequence of Actinoplanes rishiriensis NBRC 108556.</title>
        <authorList>
            <person name="Komaki H."/>
            <person name="Tamura T."/>
        </authorList>
    </citation>
    <scope>NUCLEOTIDE SEQUENCE</scope>
    <source>
        <strain evidence="1">NBRC 108556</strain>
    </source>
</reference>
<name>A0A919KA59_9ACTN</name>
<keyword evidence="2" id="KW-1185">Reference proteome</keyword>
<gene>
    <name evidence="1" type="ORF">Ari01nite_97520</name>
</gene>
<dbReference type="RefSeq" id="WP_203791419.1">
    <property type="nucleotide sequence ID" value="NZ_BOMV01000128.1"/>
</dbReference>
<comment type="caution">
    <text evidence="1">The sequence shown here is derived from an EMBL/GenBank/DDBJ whole genome shotgun (WGS) entry which is preliminary data.</text>
</comment>
<dbReference type="EMBL" id="BOMV01000128">
    <property type="protein sequence ID" value="GIF02288.1"/>
    <property type="molecule type" value="Genomic_DNA"/>
</dbReference>
<sequence>MTPREELIADRRIGPAGAELLYTTVRLVAIGNGFPPPEGSTRWDNDAVTEAAHDFLQGERGSKRLLDVTLRSTDDVSFARLLDAAVLNFLRDLARGTDMGKLIVRVKEILHDETDFEVVPGPPDRWTLAGSPRAASGASASDLASATADVEVAVPKWTSARRDGPLADRASFVRLMTRVLSTAVGSLTAVDLAHALTARLDHRRSAYTVELDIQEQVSEPGWLEGDPATHTEAQLRAKEIFDSLSDRERIIVPTLDTNVRDLANLINAGKTQAAHLRQRLLDRLRTELADDDQPDSTATILCELCEQWIERRTAGEGATSDDK</sequence>
<organism evidence="1 2">
    <name type="scientific">Paractinoplanes rishiriensis</name>
    <dbReference type="NCBI Taxonomy" id="1050105"/>
    <lineage>
        <taxon>Bacteria</taxon>
        <taxon>Bacillati</taxon>
        <taxon>Actinomycetota</taxon>
        <taxon>Actinomycetes</taxon>
        <taxon>Micromonosporales</taxon>
        <taxon>Micromonosporaceae</taxon>
        <taxon>Paractinoplanes</taxon>
    </lineage>
</organism>
<proteinExistence type="predicted"/>
<protein>
    <submittedName>
        <fullName evidence="1">Uncharacterized protein</fullName>
    </submittedName>
</protein>
<evidence type="ECO:0000313" key="1">
    <source>
        <dbReference type="EMBL" id="GIF02288.1"/>
    </source>
</evidence>
<dbReference type="AlphaFoldDB" id="A0A919KA59"/>
<dbReference type="Proteomes" id="UP000636960">
    <property type="component" value="Unassembled WGS sequence"/>
</dbReference>
<evidence type="ECO:0000313" key="2">
    <source>
        <dbReference type="Proteomes" id="UP000636960"/>
    </source>
</evidence>
<accession>A0A919KA59</accession>